<name>A0A1G9Y5X7_9BACL</name>
<comment type="similarity">
    <text evidence="1">Belongs to the LysR transcriptional regulatory family.</text>
</comment>
<evidence type="ECO:0000256" key="4">
    <source>
        <dbReference type="ARBA" id="ARBA00023163"/>
    </source>
</evidence>
<evidence type="ECO:0000256" key="3">
    <source>
        <dbReference type="ARBA" id="ARBA00023125"/>
    </source>
</evidence>
<dbReference type="OrthoDB" id="9778774at2"/>
<dbReference type="SUPFAM" id="SSF46785">
    <property type="entry name" value="Winged helix' DNA-binding domain"/>
    <property type="match status" value="1"/>
</dbReference>
<dbReference type="FunFam" id="1.10.10.10:FF:000001">
    <property type="entry name" value="LysR family transcriptional regulator"/>
    <property type="match status" value="1"/>
</dbReference>
<dbReference type="GO" id="GO:0000976">
    <property type="term" value="F:transcription cis-regulatory region binding"/>
    <property type="evidence" value="ECO:0007669"/>
    <property type="project" value="TreeGrafter"/>
</dbReference>
<dbReference type="Proteomes" id="UP000199544">
    <property type="component" value="Unassembled WGS sequence"/>
</dbReference>
<evidence type="ECO:0000256" key="1">
    <source>
        <dbReference type="ARBA" id="ARBA00009437"/>
    </source>
</evidence>
<evidence type="ECO:0000313" key="7">
    <source>
        <dbReference type="Proteomes" id="UP000199544"/>
    </source>
</evidence>
<dbReference type="STRING" id="459525.SAMN04488137_3206"/>
<dbReference type="PANTHER" id="PTHR30126">
    <property type="entry name" value="HTH-TYPE TRANSCRIPTIONAL REGULATOR"/>
    <property type="match status" value="1"/>
</dbReference>
<evidence type="ECO:0000259" key="5">
    <source>
        <dbReference type="PROSITE" id="PS50931"/>
    </source>
</evidence>
<proteinExistence type="inferred from homology"/>
<reference evidence="7" key="1">
    <citation type="submission" date="2016-10" db="EMBL/GenBank/DDBJ databases">
        <authorList>
            <person name="Varghese N."/>
            <person name="Submissions S."/>
        </authorList>
    </citation>
    <scope>NUCLEOTIDE SEQUENCE [LARGE SCALE GENOMIC DNA]</scope>
    <source>
        <strain evidence="7">CGMCC 1.6854</strain>
    </source>
</reference>
<dbReference type="PRINTS" id="PR00039">
    <property type="entry name" value="HTHLYSR"/>
</dbReference>
<dbReference type="InterPro" id="IPR036390">
    <property type="entry name" value="WH_DNA-bd_sf"/>
</dbReference>
<dbReference type="AlphaFoldDB" id="A0A1G9Y5X7"/>
<keyword evidence="4" id="KW-0804">Transcription</keyword>
<dbReference type="Pfam" id="PF03466">
    <property type="entry name" value="LysR_substrate"/>
    <property type="match status" value="1"/>
</dbReference>
<organism evidence="6 7">
    <name type="scientific">Fictibacillus solisalsi</name>
    <dbReference type="NCBI Taxonomy" id="459525"/>
    <lineage>
        <taxon>Bacteria</taxon>
        <taxon>Bacillati</taxon>
        <taxon>Bacillota</taxon>
        <taxon>Bacilli</taxon>
        <taxon>Bacillales</taxon>
        <taxon>Fictibacillaceae</taxon>
        <taxon>Fictibacillus</taxon>
    </lineage>
</organism>
<keyword evidence="2" id="KW-0805">Transcription regulation</keyword>
<protein>
    <submittedName>
        <fullName evidence="6">DNA-binding transcriptional regulator, LysR family</fullName>
    </submittedName>
</protein>
<dbReference type="PROSITE" id="PS50931">
    <property type="entry name" value="HTH_LYSR"/>
    <property type="match status" value="1"/>
</dbReference>
<keyword evidence="3 6" id="KW-0238">DNA-binding</keyword>
<dbReference type="InterPro" id="IPR000847">
    <property type="entry name" value="LysR_HTH_N"/>
</dbReference>
<accession>A0A1G9Y5X7</accession>
<gene>
    <name evidence="6" type="ORF">SAMN04488137_3206</name>
</gene>
<dbReference type="SUPFAM" id="SSF53850">
    <property type="entry name" value="Periplasmic binding protein-like II"/>
    <property type="match status" value="1"/>
</dbReference>
<evidence type="ECO:0000256" key="2">
    <source>
        <dbReference type="ARBA" id="ARBA00023015"/>
    </source>
</evidence>
<dbReference type="InterPro" id="IPR005119">
    <property type="entry name" value="LysR_subst-bd"/>
</dbReference>
<dbReference type="CDD" id="cd08420">
    <property type="entry name" value="PBP2_CysL_like"/>
    <property type="match status" value="1"/>
</dbReference>
<dbReference type="PANTHER" id="PTHR30126:SF39">
    <property type="entry name" value="HTH-TYPE TRANSCRIPTIONAL REGULATOR CYSL"/>
    <property type="match status" value="1"/>
</dbReference>
<feature type="domain" description="HTH lysR-type" evidence="5">
    <location>
        <begin position="1"/>
        <end position="57"/>
    </location>
</feature>
<dbReference type="RefSeq" id="WP_090235915.1">
    <property type="nucleotide sequence ID" value="NZ_FNHW01000001.1"/>
</dbReference>
<dbReference type="Pfam" id="PF00126">
    <property type="entry name" value="HTH_1"/>
    <property type="match status" value="1"/>
</dbReference>
<dbReference type="Gene3D" id="1.10.10.10">
    <property type="entry name" value="Winged helix-like DNA-binding domain superfamily/Winged helix DNA-binding domain"/>
    <property type="match status" value="1"/>
</dbReference>
<keyword evidence="7" id="KW-1185">Reference proteome</keyword>
<dbReference type="GO" id="GO:0003700">
    <property type="term" value="F:DNA-binding transcription factor activity"/>
    <property type="evidence" value="ECO:0007669"/>
    <property type="project" value="InterPro"/>
</dbReference>
<dbReference type="InterPro" id="IPR036388">
    <property type="entry name" value="WH-like_DNA-bd_sf"/>
</dbReference>
<sequence>MNQELHVFVTVVEKANFSHAAHALHITQPAVSRYIKNLESSMNAKLLERSNKMVQMTKAGEIVYHYAKEILNLYGKMNVLVTDLMSEPSGMLNIGASYTYGEYILPHIIASIRTDFPKITPSIVIGNTREIVQQVRARDIDVGIIEGMITDEHVVMERFLMDSLVVVVSAEHELAGKESVSFSDLDEEVWIVREQGSGTREVTEQMFADHKLIPETIMEFGSTQIIKESVEAGLGISFLSTSAIRKELELERLKVLNIPGFPIQRPFTLVTQDTEFRTKAMDVFFKAIKAT</sequence>
<evidence type="ECO:0000313" key="6">
    <source>
        <dbReference type="EMBL" id="SDN04056.1"/>
    </source>
</evidence>
<dbReference type="Gene3D" id="3.40.190.10">
    <property type="entry name" value="Periplasmic binding protein-like II"/>
    <property type="match status" value="2"/>
</dbReference>
<dbReference type="EMBL" id="FNHW01000001">
    <property type="protein sequence ID" value="SDN04056.1"/>
    <property type="molecule type" value="Genomic_DNA"/>
</dbReference>